<dbReference type="SUPFAM" id="SSF47576">
    <property type="entry name" value="Calponin-homology domain, CH-domain"/>
    <property type="match status" value="2"/>
</dbReference>
<dbReference type="InterPro" id="IPR044801">
    <property type="entry name" value="Filamin"/>
</dbReference>
<feature type="repeat" description="Filamin" evidence="4">
    <location>
        <begin position="1194"/>
        <end position="1291"/>
    </location>
</feature>
<dbReference type="InterPro" id="IPR001715">
    <property type="entry name" value="CH_dom"/>
</dbReference>
<organism evidence="7">
    <name type="scientific">Menopon gallinae</name>
    <name type="common">poultry shaft louse</name>
    <dbReference type="NCBI Taxonomy" id="328185"/>
    <lineage>
        <taxon>Eukaryota</taxon>
        <taxon>Metazoa</taxon>
        <taxon>Ecdysozoa</taxon>
        <taxon>Arthropoda</taxon>
        <taxon>Hexapoda</taxon>
        <taxon>Insecta</taxon>
        <taxon>Pterygota</taxon>
        <taxon>Neoptera</taxon>
        <taxon>Paraneoptera</taxon>
        <taxon>Psocodea</taxon>
        <taxon>Troctomorpha</taxon>
        <taxon>Phthiraptera</taxon>
        <taxon>Amblycera</taxon>
        <taxon>Menoponidae</taxon>
        <taxon>Menopon</taxon>
    </lineage>
</organism>
<comment type="similarity">
    <text evidence="1">Belongs to the filamin family.</text>
</comment>
<dbReference type="InterPro" id="IPR001589">
    <property type="entry name" value="Actinin_actin-bd_CS"/>
</dbReference>
<feature type="region of interest" description="Disordered" evidence="5">
    <location>
        <begin position="2505"/>
        <end position="2556"/>
    </location>
</feature>
<dbReference type="PROSITE" id="PS00019">
    <property type="entry name" value="ACTININ_1"/>
    <property type="match status" value="1"/>
</dbReference>
<dbReference type="InterPro" id="IPR017868">
    <property type="entry name" value="Filamin/ABP280_repeat-like"/>
</dbReference>
<dbReference type="SMART" id="SM00033">
    <property type="entry name" value="CH"/>
    <property type="match status" value="3"/>
</dbReference>
<dbReference type="InterPro" id="IPR001298">
    <property type="entry name" value="Filamin/ABP280_rpt"/>
</dbReference>
<dbReference type="EMBL" id="JARGDH010000001">
    <property type="protein sequence ID" value="KAL0280864.1"/>
    <property type="molecule type" value="Genomic_DNA"/>
</dbReference>
<feature type="region of interest" description="Disordered" evidence="5">
    <location>
        <begin position="2397"/>
        <end position="2448"/>
    </location>
</feature>
<evidence type="ECO:0000256" key="5">
    <source>
        <dbReference type="SAM" id="MobiDB-lite"/>
    </source>
</evidence>
<feature type="repeat" description="Filamin" evidence="4">
    <location>
        <begin position="354"/>
        <end position="447"/>
    </location>
</feature>
<dbReference type="CDD" id="cd21229">
    <property type="entry name" value="CH_jitterbug-like_rpt2"/>
    <property type="match status" value="1"/>
</dbReference>
<dbReference type="GO" id="GO:0030036">
    <property type="term" value="P:actin cytoskeleton organization"/>
    <property type="evidence" value="ECO:0007669"/>
    <property type="project" value="InterPro"/>
</dbReference>
<comment type="caution">
    <text evidence="7">The sequence shown here is derived from an EMBL/GenBank/DDBJ whole genome shotgun (WGS) entry which is preliminary data.</text>
</comment>
<name>A0AAW2IFC1_9NEOP</name>
<feature type="region of interest" description="Disordered" evidence="5">
    <location>
        <begin position="2336"/>
        <end position="2375"/>
    </location>
</feature>
<sequence length="2579" mass="280468">MSKESLRISQVGLVARSPEGHAARGMAIKGNEDLWVEIQANTFRNWVNEHLRSVNMEIIDLASDFMDGTKLCALVEILQKRKISPWNKRPSNQHHYLANVTTALNAIAEGEIKLVNIGNVDIVNGNLKLILGLIWSLIVRYQIGRSKFPPKKLMLAWLKAVLPECQVHNFTTDWNSGQCLSALLDYCKPGLFPHWRSIDPSDSVNNCRRAMEIARREFDIPMVLEPEYLASPFLDELSGMTYLSYFMKEHSPGYYATLRWVQNQIPEKDVRNFTTDWNDGRTLCSLVKSLGGPVPGYNNLDSDPSQWEHNLSLGMKGGEKLGVEPILKAKDMADKNVEHLGVMAYAAHFQWIPSRASPGQRVKVTCDKHSIRVNETVNFKVDFLDEDVDVKDLKAEVTGPYGKVDSKMNLGQFGGKGSFVPTTVGMHQLIVSNQGEKVVGCPVYVRVAPELSNIEFPGIDPCAIGSIVEVLVNSYGGSTSNVDVTAWSPTDRPVNCPVKSKDGIHTASFQPDEVGEWSIAVTHKGEHIQGGPFPCFVFDPNGIKLLNTEGAQANVPFNFLVDTSETGGLGDIVLDLVHEKRSIPHTFEKIAENLYKVTFVPRSNGKYKVYVYFSGMDVRGSPFPIRVGTKKKKSTIIKTSVKDILASKPIMPESPPPMNHIKPVSPLVDNSSPLYSPQYVKQTQNMTKNLRNTSSSDDTDYRTVKTIHINRDEEPIKSSLSNGFSSQKNVVNERIEKTTARNLMSSENFKNELLTHVKRSTNDGSSIKVTSPTFRSTSPILKSKSPSFRIESPVHKSSSPITRYERVQSPIDRSISPVGAGYRMTTTTSTYKSTERNVSPMLRHASPTQWNGRRNSIEINDENIDKSSNVRVSKNEYSSMRRDSWDAINKTEYVKDETDATHSRFLEKRSFSPGLYRAKSPVRMTSPVPGIARGSAHGDSLKVLPINRQSVIDLDLGPDVSPGDVSVVVISPSRKELPARVSRSIITNDLTALFVANEVGEHLIDIRVKNQRIAGSPFRTHAYNPRAIKVGSIPDGRVGEPVEFEIDGSGAGSGNLEILVNGGHVTSFVRNLGDQRFLASFVPHEALIHIIDIKFNGEVVPGSPWRVAVTGSGGGGAMTVSGETVKLVAAGSLAVFQIAAPGCNKSDFDVQVTSPSKRPVVCRVIEESNSEFRVEFTPKEVGSHVVEVSIGGAKLVGGPLIAKVYNSGLIRVTDVTNGVVGQPCQFKVDASQAGEGQLEISINEGQVPNHVQVVGGGRCLISFTPEQPKPHYINIKFNGETVHGCPFVCSVSDSSRVSLSLRNLELVPVNQVVRFHMTVDDNNNAELAVSVRGPVGELPVKVTGNIDSGFIAEFTPREVGAHTLTVEYNGQPVGGTPFISKAYDAKRVYVGPLPRGQVGKALDFLVDASQAGEGNLEITISARGHNIPTQVHPQGNARFSVSFLPIEPTDHVVSIHFNKESVPGSPFTAVVQGDSPHNVMVSGSALSAAPVGKTSYFTLSNVAGGVEDIEVNVEGPNGQSLPAQMKENGGGTHSVEFTPRAVGEHRIMVNYRGVAVAGSPFGCKVYDCKAIKVKNVEKGVVGKPVTFVVETSQAGPGNLEVTVNGGRVPTSAQAQGPHTYAISFTPREAMDHTVDLRFNSEHLPGSPFTCQVSDAARVVMPVEGMEKVSVGRTASFVIEADSTSGVPDVQVLSPARKMLRVDVSNLSNNKHQATFTPEDVGDHSVEVKIGGNHVEGSPFLVKAYDASRVKVADINSGVVGKPVFFSINASQAGAGNLEIIVSVNGRNVPNYVQSEGNAKFRVNFKPQEAAPHNLSVRFNAEPVPGSPFVCKVLGNNQIMVSGPALKMTPIGQATCLVIDPQSAGSNAQCQVSIQSPSGKILPVTLTKADGKYNADFTPTEVGRHNIDVILDKTLVKGSPFACNVYDVSRVKITGLGPTKVGKPATFRVDACEAGEGTLELVVSTERSTVKAEVVACARGLYDVTFVPHDAVSHFVNISFNEEDVPGTPFRCDVLDTGNKERSAIKRDERSISVKGEGPREIVIAQRAFYDVDVMGATGHVDMEILGPDGSSVQCRVQRINNAKYRAVFTPITAGIHQITVFHNEQPINKQPFTVGVYNPAAVHILDLEQGFTNRATTFKVDSSEAGPGNLGVSIKAAGNPVKYSLRTVAEGLHEITFHPTIAVPHKIDVKYNGLHINGCPMELPVKNPAMGQDVLATGLGLYQARAGKPTSFVIETLGNSSKDFDVVITGPNSTAVPVRCYQQKDGNLLAEFTAQNSGVYKIEVSHGSRALRGSPYMCQVFDASKVKIQDVKKPVSLNIPTTLKIVRKGAGFAELDVAGDQPSRSRSSDPGESRTRQGNGSDRVHSDPARKLQVQNNIRRRGNFWFAIAADLRRHGTDQSVRRRNIIRSGRQSSVVPSERRQQTCCEDRRSGHVSSRDCGDGKAGRVPGDVRAEGGRCLRRAGHRERSGNSGLTFPSSHRGCQEGQSDRRMGKLVRLEREVRVGSAQHEENQFGRFRGRSRYSHGGMQRSGWRYSTDSGGDDLSFPSKGSSDAERSRRAYVIYELRRDTTSGVSITRIR</sequence>
<accession>A0AAW2IFC1</accession>
<dbReference type="SUPFAM" id="SSF81296">
    <property type="entry name" value="E set domains"/>
    <property type="match status" value="18"/>
</dbReference>
<protein>
    <recommendedName>
        <fullName evidence="6">Calponin-homology (CH) domain-containing protein</fullName>
    </recommendedName>
</protein>
<feature type="repeat" description="Filamin" evidence="4">
    <location>
        <begin position="2023"/>
        <end position="2116"/>
    </location>
</feature>
<feature type="repeat" description="Filamin" evidence="4">
    <location>
        <begin position="1748"/>
        <end position="1832"/>
    </location>
</feature>
<dbReference type="FunFam" id="1.10.418.10:FF:000068">
    <property type="entry name" value="Putative Filamin-A"/>
    <property type="match status" value="1"/>
</dbReference>
<feature type="repeat" description="Filamin" evidence="4">
    <location>
        <begin position="1650"/>
        <end position="1743"/>
    </location>
</feature>
<proteinExistence type="inferred from homology"/>
<evidence type="ECO:0000256" key="2">
    <source>
        <dbReference type="ARBA" id="ARBA00022737"/>
    </source>
</evidence>
<feature type="repeat" description="Filamin" evidence="4">
    <location>
        <begin position="457"/>
        <end position="537"/>
    </location>
</feature>
<dbReference type="InterPro" id="IPR013783">
    <property type="entry name" value="Ig-like_fold"/>
</dbReference>
<keyword evidence="2" id="KW-0677">Repeat</keyword>
<feature type="domain" description="Calponin-homology (CH)" evidence="6">
    <location>
        <begin position="148"/>
        <end position="251"/>
    </location>
</feature>
<dbReference type="CDD" id="cd21185">
    <property type="entry name" value="CH_jitterbug-like_rpt3"/>
    <property type="match status" value="1"/>
</dbReference>
<dbReference type="Pfam" id="PF00307">
    <property type="entry name" value="CH"/>
    <property type="match status" value="3"/>
</dbReference>
<feature type="compositionally biased region" description="Basic and acidic residues" evidence="5">
    <location>
        <begin position="2346"/>
        <end position="2355"/>
    </location>
</feature>
<dbReference type="SMART" id="SM00557">
    <property type="entry name" value="IG_FLMN"/>
    <property type="match status" value="18"/>
</dbReference>
<evidence type="ECO:0000256" key="3">
    <source>
        <dbReference type="ARBA" id="ARBA00023203"/>
    </source>
</evidence>
<feature type="repeat" description="Filamin" evidence="4">
    <location>
        <begin position="1012"/>
        <end position="1109"/>
    </location>
</feature>
<dbReference type="PANTHER" id="PTHR38537:SF13">
    <property type="entry name" value="JITTERBUG, ISOFORM N"/>
    <property type="match status" value="1"/>
</dbReference>
<feature type="repeat" description="Filamin" evidence="4">
    <location>
        <begin position="1289"/>
        <end position="1382"/>
    </location>
</feature>
<dbReference type="GO" id="GO:0051015">
    <property type="term" value="F:actin filament binding"/>
    <property type="evidence" value="ECO:0007669"/>
    <property type="project" value="InterPro"/>
</dbReference>
<dbReference type="PROSITE" id="PS50021">
    <property type="entry name" value="CH"/>
    <property type="match status" value="2"/>
</dbReference>
<dbReference type="PANTHER" id="PTHR38537">
    <property type="entry name" value="JITTERBUG, ISOFORM N"/>
    <property type="match status" value="1"/>
</dbReference>
<keyword evidence="3" id="KW-0009">Actin-binding</keyword>
<dbReference type="FunFam" id="2.60.40.10:FF:001473">
    <property type="entry name" value="Jitterbug, isoform C"/>
    <property type="match status" value="1"/>
</dbReference>
<feature type="repeat" description="Filamin" evidence="4">
    <location>
        <begin position="2206"/>
        <end position="2300"/>
    </location>
</feature>
<evidence type="ECO:0000256" key="4">
    <source>
        <dbReference type="PROSITE-ProRule" id="PRU00087"/>
    </source>
</evidence>
<feature type="repeat" description="Filamin" evidence="4">
    <location>
        <begin position="1106"/>
        <end position="1195"/>
    </location>
</feature>
<dbReference type="InterPro" id="IPR014756">
    <property type="entry name" value="Ig_E-set"/>
</dbReference>
<feature type="repeat" description="Filamin" evidence="4">
    <location>
        <begin position="1830"/>
        <end position="1924"/>
    </location>
</feature>
<gene>
    <name evidence="7" type="ORF">PYX00_002026</name>
</gene>
<feature type="repeat" description="Filamin" evidence="4">
    <location>
        <begin position="1471"/>
        <end position="1565"/>
    </location>
</feature>
<feature type="repeat" description="Filamin" evidence="4">
    <location>
        <begin position="926"/>
        <end position="1016"/>
    </location>
</feature>
<feature type="repeat" description="Filamin" evidence="4">
    <location>
        <begin position="1575"/>
        <end position="1652"/>
    </location>
</feature>
<feature type="domain" description="Calponin-homology (CH)" evidence="6">
    <location>
        <begin position="37"/>
        <end position="142"/>
    </location>
</feature>
<feature type="repeat" description="Filamin" evidence="4">
    <location>
        <begin position="1393"/>
        <end position="1471"/>
    </location>
</feature>
<dbReference type="CDD" id="cd21227">
    <property type="entry name" value="CH_jitterbug-like_rpt1"/>
    <property type="match status" value="1"/>
</dbReference>
<dbReference type="PROSITE" id="PS50194">
    <property type="entry name" value="FILAMIN_REPEAT"/>
    <property type="match status" value="18"/>
</dbReference>
<dbReference type="Pfam" id="PF00630">
    <property type="entry name" value="Filamin"/>
    <property type="match status" value="16"/>
</dbReference>
<feature type="repeat" description="Filamin" evidence="4">
    <location>
        <begin position="542"/>
        <end position="627"/>
    </location>
</feature>
<feature type="repeat" description="Filamin" evidence="4">
    <location>
        <begin position="2127"/>
        <end position="2205"/>
    </location>
</feature>
<evidence type="ECO:0000256" key="1">
    <source>
        <dbReference type="ARBA" id="ARBA00009238"/>
    </source>
</evidence>
<dbReference type="Gene3D" id="1.10.418.10">
    <property type="entry name" value="Calponin-like domain"/>
    <property type="match status" value="3"/>
</dbReference>
<evidence type="ECO:0000259" key="6">
    <source>
        <dbReference type="PROSITE" id="PS50021"/>
    </source>
</evidence>
<dbReference type="InterPro" id="IPR036872">
    <property type="entry name" value="CH_dom_sf"/>
</dbReference>
<dbReference type="FunFam" id="1.10.418.10:FF:000006">
    <property type="entry name" value="Filamin-B isoform A"/>
    <property type="match status" value="1"/>
</dbReference>
<reference evidence="7" key="1">
    <citation type="journal article" date="2024" name="Gigascience">
        <title>Chromosome-level genome of the poultry shaft louse Menopon gallinae provides insight into the host-switching and adaptive evolution of parasitic lice.</title>
        <authorList>
            <person name="Xu Y."/>
            <person name="Ma L."/>
            <person name="Liu S."/>
            <person name="Liang Y."/>
            <person name="Liu Q."/>
            <person name="He Z."/>
            <person name="Tian L."/>
            <person name="Duan Y."/>
            <person name="Cai W."/>
            <person name="Li H."/>
            <person name="Song F."/>
        </authorList>
    </citation>
    <scope>NUCLEOTIDE SEQUENCE</scope>
    <source>
        <strain evidence="7">Cailab_2023a</strain>
    </source>
</reference>
<dbReference type="Gene3D" id="2.60.40.10">
    <property type="entry name" value="Immunoglobulins"/>
    <property type="match status" value="18"/>
</dbReference>
<dbReference type="FunFam" id="1.10.418.10:FF:000078">
    <property type="entry name" value="Putative Filamin-A"/>
    <property type="match status" value="1"/>
</dbReference>
<feature type="region of interest" description="Disordered" evidence="5">
    <location>
        <begin position="2464"/>
        <end position="2490"/>
    </location>
</feature>
<feature type="repeat" description="Filamin" evidence="4">
    <location>
        <begin position="1922"/>
        <end position="2013"/>
    </location>
</feature>
<evidence type="ECO:0000313" key="7">
    <source>
        <dbReference type="EMBL" id="KAL0280864.1"/>
    </source>
</evidence>
<feature type="compositionally biased region" description="Basic and acidic residues" evidence="5">
    <location>
        <begin position="2418"/>
        <end position="2448"/>
    </location>
</feature>